<evidence type="ECO:0000313" key="2">
    <source>
        <dbReference type="EMBL" id="CRK93030.1"/>
    </source>
</evidence>
<dbReference type="PANTHER" id="PTHR20992:SF12">
    <property type="entry name" value="IP07646P"/>
    <property type="match status" value="1"/>
</dbReference>
<name>A0A1J1I2F0_9DIPT</name>
<dbReference type="EMBL" id="CVRI01000036">
    <property type="protein sequence ID" value="CRK93030.1"/>
    <property type="molecule type" value="Genomic_DNA"/>
</dbReference>
<protein>
    <submittedName>
        <fullName evidence="2">CLUMA_CG006607, isoform A</fullName>
    </submittedName>
</protein>
<reference evidence="2 3" key="1">
    <citation type="submission" date="2015-04" db="EMBL/GenBank/DDBJ databases">
        <authorList>
            <person name="Syromyatnikov M.Y."/>
            <person name="Popov V.N."/>
        </authorList>
    </citation>
    <scope>NUCLEOTIDE SEQUENCE [LARGE SCALE GENOMIC DNA]</scope>
</reference>
<dbReference type="Proteomes" id="UP000183832">
    <property type="component" value="Unassembled WGS sequence"/>
</dbReference>
<organism evidence="2 3">
    <name type="scientific">Clunio marinus</name>
    <dbReference type="NCBI Taxonomy" id="568069"/>
    <lineage>
        <taxon>Eukaryota</taxon>
        <taxon>Metazoa</taxon>
        <taxon>Ecdysozoa</taxon>
        <taxon>Arthropoda</taxon>
        <taxon>Hexapoda</taxon>
        <taxon>Insecta</taxon>
        <taxon>Pterygota</taxon>
        <taxon>Neoptera</taxon>
        <taxon>Endopterygota</taxon>
        <taxon>Diptera</taxon>
        <taxon>Nematocera</taxon>
        <taxon>Chironomoidea</taxon>
        <taxon>Chironomidae</taxon>
        <taxon>Clunio</taxon>
    </lineage>
</organism>
<gene>
    <name evidence="2" type="ORF">CLUMA_CG006607</name>
</gene>
<feature type="non-terminal residue" evidence="2">
    <location>
        <position position="150"/>
    </location>
</feature>
<keyword evidence="1" id="KW-1133">Transmembrane helix</keyword>
<keyword evidence="1" id="KW-0472">Membrane</keyword>
<dbReference type="InterPro" id="IPR005240">
    <property type="entry name" value="DUF389"/>
</dbReference>
<sequence>MFISCLFGFIFGLKLGTTEMPWGFGDFPTEEMKGRGNSRSLWMVVLWALTKGSGVDKLFWYVKNYFTLKFPTICKKNSLYVVHQGFSVHLENRTLTTYYLPTEFLINGIISGLSTVVNVICIFITAIKTSIIVLKIKEVAAPYTSSPNLR</sequence>
<keyword evidence="1" id="KW-0812">Transmembrane</keyword>
<evidence type="ECO:0000313" key="3">
    <source>
        <dbReference type="Proteomes" id="UP000183832"/>
    </source>
</evidence>
<keyword evidence="3" id="KW-1185">Reference proteome</keyword>
<dbReference type="AlphaFoldDB" id="A0A1J1I2F0"/>
<evidence type="ECO:0000256" key="1">
    <source>
        <dbReference type="SAM" id="Phobius"/>
    </source>
</evidence>
<feature type="transmembrane region" description="Helical" evidence="1">
    <location>
        <begin position="104"/>
        <end position="127"/>
    </location>
</feature>
<dbReference type="OrthoDB" id="543859at2759"/>
<accession>A0A1J1I2F0</accession>
<proteinExistence type="predicted"/>
<dbReference type="PANTHER" id="PTHR20992">
    <property type="entry name" value="AT15442P-RELATED"/>
    <property type="match status" value="1"/>
</dbReference>